<comment type="caution">
    <text evidence="3">The sequence shown here is derived from an EMBL/GenBank/DDBJ whole genome shotgun (WGS) entry which is preliminary data.</text>
</comment>
<organism evidence="3 4">
    <name type="scientific">Solihabitans fulvus</name>
    <dbReference type="NCBI Taxonomy" id="1892852"/>
    <lineage>
        <taxon>Bacteria</taxon>
        <taxon>Bacillati</taxon>
        <taxon>Actinomycetota</taxon>
        <taxon>Actinomycetes</taxon>
        <taxon>Pseudonocardiales</taxon>
        <taxon>Pseudonocardiaceae</taxon>
        <taxon>Solihabitans</taxon>
    </lineage>
</organism>
<sequence>MGASVVPAVSRPARLQKGSAPMVHAPHVPHGSAAPRATRASQLPSGSAAKPAATPGQHQPRVDTGHRSAPRTSIGEIGRSTAGSVRGLGEWTAGATRATIDVGHVFTRSTNAPTGRFLPAAETQPAADRPQRPRLVAQEESHPFYDAASTRPASLLSSDPARWRLLRGPVAGITTRPAIHHGTAVDLVVDRRGRWPGAWHGGGALSLDPASFSAPRPDGYRYGIDEHGRHHKVATDGRVSTWGPTWRTVGRLDPTGHRVIGPDGRPMQFDPAHFSTPDANGSRHYRDQHDTDHTLGRDGQLFRLDGAPVWTPTGALTTDDTKGQRFLREELPGFDSINRTQFEDRKPGHDINCNKCVLATDALLSGFPGQATASYPSFESYNVLHERYEGTYHTMNSYDELIQHMEQHGGRGVVQLGRTDGTGHVFNVVRTPHGIVFLDAQTGTLGKLEPRDTTNYIGLYHYTPDGRVPPLPMLNASPSLVNMVNDGLRARDHGWTIPVDQGAPLNPIDDRIMRPPLPLPRG</sequence>
<feature type="region of interest" description="Disordered" evidence="1">
    <location>
        <begin position="1"/>
        <end position="81"/>
    </location>
</feature>
<evidence type="ECO:0000313" key="4">
    <source>
        <dbReference type="Proteomes" id="UP000323454"/>
    </source>
</evidence>
<dbReference type="Pfam" id="PF15644">
    <property type="entry name" value="Gln_amidase"/>
    <property type="match status" value="1"/>
</dbReference>
<dbReference type="Proteomes" id="UP000323454">
    <property type="component" value="Unassembled WGS sequence"/>
</dbReference>
<feature type="region of interest" description="Disordered" evidence="1">
    <location>
        <begin position="109"/>
        <end position="132"/>
    </location>
</feature>
<feature type="domain" description="Tox-PL" evidence="2">
    <location>
        <begin position="352"/>
        <end position="444"/>
    </location>
</feature>
<name>A0A5B2X7C5_9PSEU</name>
<protein>
    <recommendedName>
        <fullName evidence="2">Tox-PL domain-containing protein</fullName>
    </recommendedName>
</protein>
<evidence type="ECO:0000256" key="1">
    <source>
        <dbReference type="SAM" id="MobiDB-lite"/>
    </source>
</evidence>
<dbReference type="OrthoDB" id="3701387at2"/>
<reference evidence="3 4" key="1">
    <citation type="submission" date="2019-09" db="EMBL/GenBank/DDBJ databases">
        <title>Goodfellowia gen. nov., a new genus of the Pseudonocardineae related to Actinoalloteichus, containing Goodfellowia coeruleoviolacea gen. nov., comb. nov. gen. nov., comb. nov.</title>
        <authorList>
            <person name="Labeda D."/>
        </authorList>
    </citation>
    <scope>NUCLEOTIDE SEQUENCE [LARGE SCALE GENOMIC DNA]</scope>
    <source>
        <strain evidence="3 4">AN110305</strain>
    </source>
</reference>
<evidence type="ECO:0000313" key="3">
    <source>
        <dbReference type="EMBL" id="KAA2259164.1"/>
    </source>
</evidence>
<gene>
    <name evidence="3" type="ORF">F0L68_21895</name>
</gene>
<reference evidence="3 4" key="2">
    <citation type="submission" date="2019-09" db="EMBL/GenBank/DDBJ databases">
        <authorList>
            <person name="Jin C."/>
        </authorList>
    </citation>
    <scope>NUCLEOTIDE SEQUENCE [LARGE SCALE GENOMIC DNA]</scope>
    <source>
        <strain evidence="3 4">AN110305</strain>
    </source>
</reference>
<accession>A0A5B2X7C5</accession>
<dbReference type="AlphaFoldDB" id="A0A5B2X7C5"/>
<dbReference type="InterPro" id="IPR028908">
    <property type="entry name" value="Tox-PL_dom"/>
</dbReference>
<keyword evidence="4" id="KW-1185">Reference proteome</keyword>
<dbReference type="EMBL" id="VUOB01000040">
    <property type="protein sequence ID" value="KAA2259164.1"/>
    <property type="molecule type" value="Genomic_DNA"/>
</dbReference>
<proteinExistence type="predicted"/>
<evidence type="ECO:0000259" key="2">
    <source>
        <dbReference type="Pfam" id="PF15644"/>
    </source>
</evidence>